<dbReference type="PANTHER" id="PTHR31860">
    <property type="entry name" value="HEAT-INDUCIBLE TRANSCRIPTION REPRESSOR (DUF639)-RELATED"/>
    <property type="match status" value="1"/>
</dbReference>
<reference evidence="2 3" key="1">
    <citation type="submission" date="2024-09" db="EMBL/GenBank/DDBJ databases">
        <title>Chromosome-scale assembly of Riccia fluitans.</title>
        <authorList>
            <person name="Paukszto L."/>
            <person name="Sawicki J."/>
            <person name="Karawczyk K."/>
            <person name="Piernik-Szablinska J."/>
            <person name="Szczecinska M."/>
            <person name="Mazdziarz M."/>
        </authorList>
    </citation>
    <scope>NUCLEOTIDE SEQUENCE [LARGE SCALE GENOMIC DNA]</scope>
    <source>
        <strain evidence="2">Rf_01</strain>
        <tissue evidence="2">Aerial parts of the thallus</tissue>
    </source>
</reference>
<gene>
    <name evidence="2" type="ORF">R1flu_008573</name>
</gene>
<protein>
    <submittedName>
        <fullName evidence="2">Uncharacterized protein</fullName>
    </submittedName>
</protein>
<proteinExistence type="predicted"/>
<feature type="transmembrane region" description="Helical" evidence="1">
    <location>
        <begin position="716"/>
        <end position="741"/>
    </location>
</feature>
<keyword evidence="1" id="KW-0812">Transmembrane</keyword>
<keyword evidence="1" id="KW-1133">Transmembrane helix</keyword>
<keyword evidence="3" id="KW-1185">Reference proteome</keyword>
<comment type="caution">
    <text evidence="2">The sequence shown here is derived from an EMBL/GenBank/DDBJ whole genome shotgun (WGS) entry which is preliminary data.</text>
</comment>
<dbReference type="Pfam" id="PF04842">
    <property type="entry name" value="DUF639"/>
    <property type="match status" value="1"/>
</dbReference>
<dbReference type="InterPro" id="IPR006927">
    <property type="entry name" value="DUF639"/>
</dbReference>
<evidence type="ECO:0000256" key="1">
    <source>
        <dbReference type="SAM" id="Phobius"/>
    </source>
</evidence>
<dbReference type="EMBL" id="JBHFFA010000005">
    <property type="protein sequence ID" value="KAL2624328.1"/>
    <property type="molecule type" value="Genomic_DNA"/>
</dbReference>
<evidence type="ECO:0000313" key="2">
    <source>
        <dbReference type="EMBL" id="KAL2624328.1"/>
    </source>
</evidence>
<dbReference type="PANTHER" id="PTHR31860:SF6">
    <property type="entry name" value="HEAT-INDUCIBLE TRANSCRIPTION REPRESSOR (DUF639)"/>
    <property type="match status" value="1"/>
</dbReference>
<organism evidence="2 3">
    <name type="scientific">Riccia fluitans</name>
    <dbReference type="NCBI Taxonomy" id="41844"/>
    <lineage>
        <taxon>Eukaryota</taxon>
        <taxon>Viridiplantae</taxon>
        <taxon>Streptophyta</taxon>
        <taxon>Embryophyta</taxon>
        <taxon>Marchantiophyta</taxon>
        <taxon>Marchantiopsida</taxon>
        <taxon>Marchantiidae</taxon>
        <taxon>Marchantiales</taxon>
        <taxon>Ricciaceae</taxon>
        <taxon>Riccia</taxon>
    </lineage>
</organism>
<dbReference type="AlphaFoldDB" id="A0ABD1YC32"/>
<dbReference type="Proteomes" id="UP001605036">
    <property type="component" value="Unassembled WGS sequence"/>
</dbReference>
<evidence type="ECO:0000313" key="3">
    <source>
        <dbReference type="Proteomes" id="UP001605036"/>
    </source>
</evidence>
<name>A0ABD1YC32_9MARC</name>
<keyword evidence="1" id="KW-0472">Membrane</keyword>
<accession>A0ABD1YC32</accession>
<feature type="transmembrane region" description="Helical" evidence="1">
    <location>
        <begin position="628"/>
        <end position="647"/>
    </location>
</feature>
<sequence>MRLIAGHILLASTYLHRFRNPLRMLKRSDYLTSVTEETVPGSSVRFCSRYRQEKSWMASLSRGRSFVESLVGDNGALKSFFKPREDRKSALERSGSGRKKWIKELSSPANLVVDRCGRILDIQPEELKLQFEDEAPITATHPSRYARNLLEFCCFKALSVETQKTGLLQNKEFQKLFFDMMLAWEAPGAANRPMTKIGQNEVDRQEEDEEEDSALFYSDLMPMLVEVESTVGSEAFARVAPAIPLVADIISVHQQFDSLTSGTGGRLPYPIFEKYLSELDKSVKSIKNQATASLASALKLGKAEAVIEIDGTATTQPVLQHIGVSTWPGRLSLTDHALYFEATQVVSYDKPKKFDLSADLKHVVKPDLTGPWGARLFDKAVMYKSSVTNEPVVLEFPELTGRSRRDYWLAIIREVVAVHQFVRTFRLDDVGRAEAVAKAVLGIARLRATREVFHSLPVRPGTLLTFSFADVMPAGDIVLKALADQLLHKGPIPPTSSFGETIFGKQEGKIYTGSAVTAVGSVGSPSSRSPRVSKEEAIAVGEVLIGEVTPLEKAVLHSRDNSKKVELAKATIDGVKVDGIGRNIAVMKELLIPFANLTASIQGILSWEDPAKSFTFLLVFGYIIYRDWLGFILPLILLSMATYMLWLRHSRRGDNFSEVVVPSPPTQNAVEQLLALQQALAQLEGLLQSGNITLLKLRALFFSVLPQGHFQMTDHVIAALVFTALFLALLPARMIILIFFLDYFTRNSVFRKETTERWFRRFREWWYSVPAVNVRFSKPEGEAC</sequence>